<dbReference type="EMBL" id="KZ824965">
    <property type="protein sequence ID" value="RAH68642.1"/>
    <property type="molecule type" value="Genomic_DNA"/>
</dbReference>
<name>A0ACD1H4D7_9EURO</name>
<dbReference type="Proteomes" id="UP000249661">
    <property type="component" value="Unassembled WGS sequence"/>
</dbReference>
<keyword evidence="2" id="KW-1185">Reference proteome</keyword>
<evidence type="ECO:0000313" key="2">
    <source>
        <dbReference type="Proteomes" id="UP000249661"/>
    </source>
</evidence>
<sequence length="423" mass="45651">MTTPQQPAQLPQGNPPPRHSSLRPRPLASRRDASQQTSPDHTPAPKRARPNTPANASGAASSGRANMSGQRVADTGAGATSQAGGGRQQAGVNQARVSPAGVSQAGVNPAGVNQASANQARTNQANGNHANASRATVNPASAAQANANQANVNQANANHANGNHANASHTNAHQANGNPAGATQPGINQAGGFGANQGHPLPQSFYHLFPSWAEQYNRCNIAIFHVGSPPLIFHVDVDTLLVRSPNFHRFCMVECAERGEQHKPPIIRFPDLCPTTFTAFLKWMGNGDPFGGHSLPNLTPFFSIWRFSERFQCFLLQSDLLAYLQRWLGSHRGLFGVAVIRLVYTMFDRDSHMRKMVVEVNAWRSGLADFQSTKADVPREYIEDLAEALLAVRRTDPLTGLPGDFVARYMPMEEEKVPDSDLE</sequence>
<proteinExistence type="predicted"/>
<organism evidence="1 2">
    <name type="scientific">Aspergillus aculeatinus CBS 121060</name>
    <dbReference type="NCBI Taxonomy" id="1448322"/>
    <lineage>
        <taxon>Eukaryota</taxon>
        <taxon>Fungi</taxon>
        <taxon>Dikarya</taxon>
        <taxon>Ascomycota</taxon>
        <taxon>Pezizomycotina</taxon>
        <taxon>Eurotiomycetes</taxon>
        <taxon>Eurotiomycetidae</taxon>
        <taxon>Eurotiales</taxon>
        <taxon>Aspergillaceae</taxon>
        <taxon>Aspergillus</taxon>
        <taxon>Aspergillus subgen. Circumdati</taxon>
    </lineage>
</organism>
<protein>
    <submittedName>
        <fullName evidence="1">Uncharacterized protein</fullName>
    </submittedName>
</protein>
<reference evidence="1" key="1">
    <citation type="submission" date="2018-02" db="EMBL/GenBank/DDBJ databases">
        <title>The genomes of Aspergillus section Nigri reveals drivers in fungal speciation.</title>
        <authorList>
            <consortium name="DOE Joint Genome Institute"/>
            <person name="Vesth T.C."/>
            <person name="Nybo J."/>
            <person name="Theobald S."/>
            <person name="Brandl J."/>
            <person name="Frisvad J.C."/>
            <person name="Nielsen K.F."/>
            <person name="Lyhne E.K."/>
            <person name="Kogle M.E."/>
            <person name="Kuo A."/>
            <person name="Riley R."/>
            <person name="Clum A."/>
            <person name="Nolan M."/>
            <person name="Lipzen A."/>
            <person name="Salamov A."/>
            <person name="Henrissat B."/>
            <person name="Wiebenga A."/>
            <person name="De vries R.P."/>
            <person name="Grigoriev I.V."/>
            <person name="Mortensen U.H."/>
            <person name="Andersen M.R."/>
            <person name="Baker S.E."/>
        </authorList>
    </citation>
    <scope>NUCLEOTIDE SEQUENCE</scope>
    <source>
        <strain evidence="1">CBS 121060</strain>
    </source>
</reference>
<gene>
    <name evidence="1" type="ORF">BO66DRAFT_472571</name>
</gene>
<evidence type="ECO:0000313" key="1">
    <source>
        <dbReference type="EMBL" id="RAH68642.1"/>
    </source>
</evidence>
<accession>A0ACD1H4D7</accession>